<dbReference type="EMBL" id="JASCZI010220965">
    <property type="protein sequence ID" value="MED6203257.1"/>
    <property type="molecule type" value="Genomic_DNA"/>
</dbReference>
<accession>A0ABU6XZU1</accession>
<dbReference type="InterPro" id="IPR045166">
    <property type="entry name" value="Spp2-like"/>
</dbReference>
<evidence type="ECO:0000313" key="2">
    <source>
        <dbReference type="EMBL" id="MED6203257.1"/>
    </source>
</evidence>
<gene>
    <name evidence="2" type="ORF">PIB30_113710</name>
</gene>
<reference evidence="2 3" key="1">
    <citation type="journal article" date="2023" name="Plants (Basel)">
        <title>Bridging the Gap: Combining Genomics and Transcriptomics Approaches to Understand Stylosanthes scabra, an Orphan Legume from the Brazilian Caatinga.</title>
        <authorList>
            <person name="Ferreira-Neto J.R.C."/>
            <person name="da Silva M.D."/>
            <person name="Binneck E."/>
            <person name="de Melo N.F."/>
            <person name="da Silva R.H."/>
            <person name="de Melo A.L.T.M."/>
            <person name="Pandolfi V."/>
            <person name="Bustamante F.O."/>
            <person name="Brasileiro-Vidal A.C."/>
            <person name="Benko-Iseppon A.M."/>
        </authorList>
    </citation>
    <scope>NUCLEOTIDE SEQUENCE [LARGE SCALE GENOMIC DNA]</scope>
    <source>
        <tissue evidence="2">Leaves</tissue>
    </source>
</reference>
<protein>
    <submittedName>
        <fullName evidence="2">Uncharacterized protein</fullName>
    </submittedName>
</protein>
<sequence>KEDVKVVEYKKRTAKEGLGFVSDDRVSGRSQNKEEKKRNSEDSGRNDAGFVSEKEIVRIVGERDAGLKGIVVRRIGEDWIVLKVSRSGEEVEVRVSVDDVAELGSAEEERCLSKLKELRIRQKDDGNREKVRVDKCSRHKHERERGWYCS</sequence>
<feature type="region of interest" description="Disordered" evidence="1">
    <location>
        <begin position="21"/>
        <end position="47"/>
    </location>
</feature>
<organism evidence="2 3">
    <name type="scientific">Stylosanthes scabra</name>
    <dbReference type="NCBI Taxonomy" id="79078"/>
    <lineage>
        <taxon>Eukaryota</taxon>
        <taxon>Viridiplantae</taxon>
        <taxon>Streptophyta</taxon>
        <taxon>Embryophyta</taxon>
        <taxon>Tracheophyta</taxon>
        <taxon>Spermatophyta</taxon>
        <taxon>Magnoliopsida</taxon>
        <taxon>eudicotyledons</taxon>
        <taxon>Gunneridae</taxon>
        <taxon>Pentapetalae</taxon>
        <taxon>rosids</taxon>
        <taxon>fabids</taxon>
        <taxon>Fabales</taxon>
        <taxon>Fabaceae</taxon>
        <taxon>Papilionoideae</taxon>
        <taxon>50 kb inversion clade</taxon>
        <taxon>dalbergioids sensu lato</taxon>
        <taxon>Dalbergieae</taxon>
        <taxon>Pterocarpus clade</taxon>
        <taxon>Stylosanthes</taxon>
    </lineage>
</organism>
<feature type="region of interest" description="Disordered" evidence="1">
    <location>
        <begin position="124"/>
        <end position="150"/>
    </location>
</feature>
<dbReference type="Proteomes" id="UP001341840">
    <property type="component" value="Unassembled WGS sequence"/>
</dbReference>
<feature type="compositionally biased region" description="Basic and acidic residues" evidence="1">
    <location>
        <begin position="22"/>
        <end position="45"/>
    </location>
</feature>
<proteinExistence type="predicted"/>
<keyword evidence="3" id="KW-1185">Reference proteome</keyword>
<evidence type="ECO:0000256" key="1">
    <source>
        <dbReference type="SAM" id="MobiDB-lite"/>
    </source>
</evidence>
<dbReference type="PANTHER" id="PTHR15818:SF2">
    <property type="entry name" value="G-PATCH DOMAIN AND KOW MOTIFS-CONTAINING PROTEIN"/>
    <property type="match status" value="1"/>
</dbReference>
<feature type="compositionally biased region" description="Basic and acidic residues" evidence="1">
    <location>
        <begin position="124"/>
        <end position="136"/>
    </location>
</feature>
<dbReference type="PANTHER" id="PTHR15818">
    <property type="entry name" value="G PATCH AND KOW-CONTAINING"/>
    <property type="match status" value="1"/>
</dbReference>
<name>A0ABU6XZU1_9FABA</name>
<comment type="caution">
    <text evidence="2">The sequence shown here is derived from an EMBL/GenBank/DDBJ whole genome shotgun (WGS) entry which is preliminary data.</text>
</comment>
<feature type="non-terminal residue" evidence="2">
    <location>
        <position position="1"/>
    </location>
</feature>
<evidence type="ECO:0000313" key="3">
    <source>
        <dbReference type="Proteomes" id="UP001341840"/>
    </source>
</evidence>